<feature type="binding site" evidence="16">
    <location>
        <position position="153"/>
    </location>
    <ligand>
        <name>substrate</name>
    </ligand>
</feature>
<comment type="catalytic activity">
    <reaction evidence="2">
        <text>uridine in snRNA = pseudouridine in snRNA</text>
        <dbReference type="Rhea" id="RHEA:51124"/>
        <dbReference type="Rhea" id="RHEA-COMP:12891"/>
        <dbReference type="Rhea" id="RHEA-COMP:12892"/>
        <dbReference type="ChEBI" id="CHEBI:65314"/>
        <dbReference type="ChEBI" id="CHEBI:65315"/>
    </reaction>
</comment>
<evidence type="ECO:0000256" key="16">
    <source>
        <dbReference type="PIRSR" id="PIRSR641708-2"/>
    </source>
</evidence>
<evidence type="ECO:0000256" key="3">
    <source>
        <dbReference type="ARBA" id="ARBA00004123"/>
    </source>
</evidence>
<evidence type="ECO:0000256" key="1">
    <source>
        <dbReference type="ARBA" id="ARBA00001166"/>
    </source>
</evidence>
<evidence type="ECO:0000256" key="12">
    <source>
        <dbReference type="ARBA" id="ARBA00073968"/>
    </source>
</evidence>
<comment type="subcellular location">
    <subcellularLocation>
        <location evidence="3">Nucleus</location>
    </subcellularLocation>
</comment>
<dbReference type="InterPro" id="IPR020094">
    <property type="entry name" value="TruA/RsuA/RluB/E/F_N"/>
</dbReference>
<feature type="domain" description="Pseudouridine synthase I TruA alpha/beta" evidence="18">
    <location>
        <begin position="278"/>
        <end position="382"/>
    </location>
</feature>
<accession>A0AAF0AV09</accession>
<evidence type="ECO:0000256" key="14">
    <source>
        <dbReference type="ARBA" id="ARBA00080858"/>
    </source>
</evidence>
<evidence type="ECO:0000256" key="5">
    <source>
        <dbReference type="ARBA" id="ARBA00022664"/>
    </source>
</evidence>
<comment type="function">
    <text evidence="11">Formation of pseudouridine at positions 27 and 28 in the anticodon stem and loop of transfer RNAs; at positions 34 and 36 of intron-containing precursor tRNA(Ile) and at position 35 in the intron-containing tRNA(Tyr). Catalyzes pseudouridylation at position 44 in U2 snRNA. Also catalyzes pseudouridylation of mRNAs.</text>
</comment>
<dbReference type="GO" id="GO:0006397">
    <property type="term" value="P:mRNA processing"/>
    <property type="evidence" value="ECO:0007669"/>
    <property type="project" value="UniProtKB-KW"/>
</dbReference>
<dbReference type="PANTHER" id="PTHR11142">
    <property type="entry name" value="PSEUDOURIDYLATE SYNTHASE"/>
    <property type="match status" value="1"/>
</dbReference>
<dbReference type="InterPro" id="IPR020097">
    <property type="entry name" value="PsdUridine_synth_TruA_a/b_dom"/>
</dbReference>
<evidence type="ECO:0000256" key="4">
    <source>
        <dbReference type="ARBA" id="ARBA00009375"/>
    </source>
</evidence>
<dbReference type="GO" id="GO:0009982">
    <property type="term" value="F:pseudouridine synthase activity"/>
    <property type="evidence" value="ECO:0007669"/>
    <property type="project" value="InterPro"/>
</dbReference>
<dbReference type="InterPro" id="IPR020095">
    <property type="entry name" value="PsdUridine_synth_TruA_C"/>
</dbReference>
<dbReference type="GeneID" id="80873633"/>
<evidence type="ECO:0000256" key="17">
    <source>
        <dbReference type="SAM" id="MobiDB-lite"/>
    </source>
</evidence>
<keyword evidence="5" id="KW-0507">mRNA processing</keyword>
<dbReference type="GO" id="GO:0031120">
    <property type="term" value="P:snRNA pseudouridine synthesis"/>
    <property type="evidence" value="ECO:0007669"/>
    <property type="project" value="UniProtKB-ARBA"/>
</dbReference>
<dbReference type="InterPro" id="IPR041708">
    <property type="entry name" value="PUS1/PUS2-like"/>
</dbReference>
<dbReference type="AlphaFoldDB" id="A0AAF0AV09"/>
<dbReference type="InterPro" id="IPR001406">
    <property type="entry name" value="PsdUridine_synth_TruA"/>
</dbReference>
<dbReference type="PANTHER" id="PTHR11142:SF28">
    <property type="entry name" value="TRNA PSEUDOURIDINE SYNTHASE 2"/>
    <property type="match status" value="1"/>
</dbReference>
<dbReference type="GO" id="GO:0031119">
    <property type="term" value="P:tRNA pseudouridine synthesis"/>
    <property type="evidence" value="ECO:0007669"/>
    <property type="project" value="InterPro"/>
</dbReference>
<proteinExistence type="inferred from homology"/>
<dbReference type="GO" id="GO:1990481">
    <property type="term" value="P:mRNA pseudouridine synthesis"/>
    <property type="evidence" value="ECO:0007669"/>
    <property type="project" value="TreeGrafter"/>
</dbReference>
<dbReference type="RefSeq" id="XP_056035693.1">
    <property type="nucleotide sequence ID" value="XM_056178944.1"/>
</dbReference>
<feature type="compositionally biased region" description="Basic and acidic residues" evidence="17">
    <location>
        <begin position="17"/>
        <end position="27"/>
    </location>
</feature>
<dbReference type="GO" id="GO:0005634">
    <property type="term" value="C:nucleus"/>
    <property type="evidence" value="ECO:0007669"/>
    <property type="project" value="UniProtKB-SubCell"/>
</dbReference>
<name>A0AAF0AV09_9SCHI</name>
<dbReference type="EMBL" id="CP115611">
    <property type="protein sequence ID" value="WBW71450.1"/>
    <property type="molecule type" value="Genomic_DNA"/>
</dbReference>
<gene>
    <name evidence="19" type="primary">pus2</name>
    <name evidence="19" type="ORF">SOMG_00146</name>
</gene>
<evidence type="ECO:0000256" key="2">
    <source>
        <dbReference type="ARBA" id="ARBA00001832"/>
    </source>
</evidence>
<comment type="catalytic activity">
    <reaction evidence="10">
        <text>a uridine in tRNA = a pseudouridine in tRNA</text>
        <dbReference type="Rhea" id="RHEA:54572"/>
        <dbReference type="Rhea" id="RHEA-COMP:13339"/>
        <dbReference type="Rhea" id="RHEA-COMP:13934"/>
        <dbReference type="ChEBI" id="CHEBI:65314"/>
        <dbReference type="ChEBI" id="CHEBI:65315"/>
    </reaction>
</comment>
<evidence type="ECO:0000256" key="13">
    <source>
        <dbReference type="ARBA" id="ARBA00079072"/>
    </source>
</evidence>
<keyword evidence="9" id="KW-0539">Nucleus</keyword>
<sequence length="448" mass="52152">MAEKRKIEDESLAPSSEHVKKSATEKSVGEEAIQERIVILLGYSGFGYHGIQINEPLKTVEGDIVHALQDLGYLGKGTIDENQFVIARSARTDKGVHTLGNLVSLNVFIQDSVNPSKLREQLNEKLSRQIRVWDVFKVQKYFNPRISCESRTYEYLIPSFALIPPKDSTPLFRKSQNNIKREPENELDNLLLSSTTQTRPFWDQVENRRKELQNEFEKDPETFTNPFIGMFPEKPIPAHIKIPNEAKLKKAQKLADHYYCMNYRVTEDRLQLLQEVLQLYLGKHNFHNFTITQDPKAPSNYRIIESIDCGKPFVYEKWEWIPVTIRGNSFMLNQIRKMMAHALMVIRSCASLDVLTKSLSPDVSMNISKSPGHVLVLKDINYSSYNKSLHDENYFKIDLVNYKDQMENLKKEVIYPDIIHLEKKEKMFFSFLAYADQHTKNQFDYLFQ</sequence>
<keyword evidence="7" id="KW-0862">Zinc</keyword>
<reference evidence="19 20" key="1">
    <citation type="journal article" date="2023" name="G3 (Bethesda)">
        <title>A high-quality reference genome for the fission yeast Schizosaccharomyces osmophilus.</title>
        <authorList>
            <person name="Jia G.S."/>
            <person name="Zhang W.C."/>
            <person name="Liang Y."/>
            <person name="Liu X.H."/>
            <person name="Rhind N."/>
            <person name="Pidoux A."/>
            <person name="Brysch-Herzberg M."/>
            <person name="Du L.L."/>
        </authorList>
    </citation>
    <scope>NUCLEOTIDE SEQUENCE [LARGE SCALE GENOMIC DNA]</scope>
    <source>
        <strain evidence="19 20">CBS 15793</strain>
    </source>
</reference>
<feature type="region of interest" description="Disordered" evidence="17">
    <location>
        <begin position="1"/>
        <end position="27"/>
    </location>
</feature>
<evidence type="ECO:0000256" key="9">
    <source>
        <dbReference type="ARBA" id="ARBA00023242"/>
    </source>
</evidence>
<evidence type="ECO:0000256" key="10">
    <source>
        <dbReference type="ARBA" id="ARBA00036943"/>
    </source>
</evidence>
<feature type="active site" description="Nucleophile" evidence="15">
    <location>
        <position position="93"/>
    </location>
</feature>
<dbReference type="GO" id="GO:0003723">
    <property type="term" value="F:RNA binding"/>
    <property type="evidence" value="ECO:0007669"/>
    <property type="project" value="InterPro"/>
</dbReference>
<protein>
    <recommendedName>
        <fullName evidence="12">tRNA pseudouridine synthase 1</fullName>
    </recommendedName>
    <alternativeName>
        <fullName evidence="13">tRNA pseudouridylate synthase 1</fullName>
    </alternativeName>
    <alternativeName>
        <fullName evidence="14">tRNA-uridine isomerase 1</fullName>
    </alternativeName>
</protein>
<evidence type="ECO:0000256" key="11">
    <source>
        <dbReference type="ARBA" id="ARBA00053072"/>
    </source>
</evidence>
<evidence type="ECO:0000313" key="20">
    <source>
        <dbReference type="Proteomes" id="UP001212411"/>
    </source>
</evidence>
<keyword evidence="6" id="KW-0819">tRNA processing</keyword>
<dbReference type="NCBIfam" id="TIGR00071">
    <property type="entry name" value="hisT_truA"/>
    <property type="match status" value="1"/>
</dbReference>
<dbReference type="CDD" id="cd02568">
    <property type="entry name" value="PseudoU_synth_PUS1_PUS2"/>
    <property type="match status" value="1"/>
</dbReference>
<dbReference type="Pfam" id="PF01416">
    <property type="entry name" value="PseudoU_synth_1"/>
    <property type="match status" value="1"/>
</dbReference>
<evidence type="ECO:0000313" key="19">
    <source>
        <dbReference type="EMBL" id="WBW71450.1"/>
    </source>
</evidence>
<dbReference type="Gene3D" id="3.30.70.660">
    <property type="entry name" value="Pseudouridine synthase I, catalytic domain, C-terminal subdomain"/>
    <property type="match status" value="1"/>
</dbReference>
<dbReference type="KEGG" id="som:SOMG_00146"/>
<comment type="similarity">
    <text evidence="4">Belongs to the tRNA pseudouridine synthase TruA family.</text>
</comment>
<comment type="catalytic activity">
    <reaction evidence="1">
        <text>a uridine in mRNA = a pseudouridine in mRNA</text>
        <dbReference type="Rhea" id="RHEA:56644"/>
        <dbReference type="Rhea" id="RHEA-COMP:14658"/>
        <dbReference type="Rhea" id="RHEA-COMP:14659"/>
        <dbReference type="ChEBI" id="CHEBI:65314"/>
        <dbReference type="ChEBI" id="CHEBI:65315"/>
    </reaction>
</comment>
<evidence type="ECO:0000259" key="18">
    <source>
        <dbReference type="Pfam" id="PF01416"/>
    </source>
</evidence>
<dbReference type="InterPro" id="IPR020103">
    <property type="entry name" value="PsdUridine_synth_cat_dom_sf"/>
</dbReference>
<dbReference type="FunFam" id="3.30.70.580:FF:000002">
    <property type="entry name" value="tRNA pseudouridine synthase"/>
    <property type="match status" value="1"/>
</dbReference>
<evidence type="ECO:0000256" key="8">
    <source>
        <dbReference type="ARBA" id="ARBA00023235"/>
    </source>
</evidence>
<keyword evidence="20" id="KW-1185">Reference proteome</keyword>
<dbReference type="FunFam" id="3.30.70.660:FF:000002">
    <property type="entry name" value="tRNA pseudouridine synthase"/>
    <property type="match status" value="1"/>
</dbReference>
<keyword evidence="8" id="KW-0413">Isomerase</keyword>
<evidence type="ECO:0000256" key="15">
    <source>
        <dbReference type="PIRSR" id="PIRSR641708-1"/>
    </source>
</evidence>
<dbReference type="SUPFAM" id="SSF55120">
    <property type="entry name" value="Pseudouridine synthase"/>
    <property type="match status" value="1"/>
</dbReference>
<evidence type="ECO:0000256" key="6">
    <source>
        <dbReference type="ARBA" id="ARBA00022694"/>
    </source>
</evidence>
<dbReference type="Gene3D" id="3.30.70.580">
    <property type="entry name" value="Pseudouridine synthase I, catalytic domain, N-terminal subdomain"/>
    <property type="match status" value="1"/>
</dbReference>
<evidence type="ECO:0000256" key="7">
    <source>
        <dbReference type="ARBA" id="ARBA00022833"/>
    </source>
</evidence>
<organism evidence="19 20">
    <name type="scientific">Schizosaccharomyces osmophilus</name>
    <dbReference type="NCBI Taxonomy" id="2545709"/>
    <lineage>
        <taxon>Eukaryota</taxon>
        <taxon>Fungi</taxon>
        <taxon>Dikarya</taxon>
        <taxon>Ascomycota</taxon>
        <taxon>Taphrinomycotina</taxon>
        <taxon>Schizosaccharomycetes</taxon>
        <taxon>Schizosaccharomycetales</taxon>
        <taxon>Schizosaccharomycetaceae</taxon>
        <taxon>Schizosaccharomyces</taxon>
    </lineage>
</organism>
<dbReference type="Proteomes" id="UP001212411">
    <property type="component" value="Chromosome 1"/>
</dbReference>